<name>A0A0M0J8L9_9EUKA</name>
<evidence type="ECO:0000313" key="2">
    <source>
        <dbReference type="Proteomes" id="UP000037460"/>
    </source>
</evidence>
<evidence type="ECO:0000313" key="1">
    <source>
        <dbReference type="EMBL" id="KOO22934.1"/>
    </source>
</evidence>
<organism evidence="1 2">
    <name type="scientific">Chrysochromulina tobinii</name>
    <dbReference type="NCBI Taxonomy" id="1460289"/>
    <lineage>
        <taxon>Eukaryota</taxon>
        <taxon>Haptista</taxon>
        <taxon>Haptophyta</taxon>
        <taxon>Prymnesiophyceae</taxon>
        <taxon>Prymnesiales</taxon>
        <taxon>Chrysochromulinaceae</taxon>
        <taxon>Chrysochromulina</taxon>
    </lineage>
</organism>
<accession>A0A0M0J8L9</accession>
<sequence>MDEVRRGQQYAPDIGEAMNARELQLDELARQRQALEGTARLDDLVLIVGGRRGHFDPLGMYQLKVGSSLVVLSEQPSGLWRADVQRELLLREGCSVQCTVAFAEPREGAPDQLYTFEAAVDGEQLVSGAADLEDTSFVLTDMNGLSPGGGRFWRMATEVSLW</sequence>
<dbReference type="AlphaFoldDB" id="A0A0M0J8L9"/>
<gene>
    <name evidence="1" type="ORF">Ctob_007764</name>
</gene>
<proteinExistence type="predicted"/>
<protein>
    <submittedName>
        <fullName evidence="1">Uncharacterized protein</fullName>
    </submittedName>
</protein>
<reference evidence="2" key="1">
    <citation type="journal article" date="2015" name="PLoS Genet.">
        <title>Genome Sequence and Transcriptome Analyses of Chrysochromulina tobin: Metabolic Tools for Enhanced Algal Fitness in the Prominent Order Prymnesiales (Haptophyceae).</title>
        <authorList>
            <person name="Hovde B.T."/>
            <person name="Deodato C.R."/>
            <person name="Hunsperger H.M."/>
            <person name="Ryken S.A."/>
            <person name="Yost W."/>
            <person name="Jha R.K."/>
            <person name="Patterson J."/>
            <person name="Monnat R.J. Jr."/>
            <person name="Barlow S.B."/>
            <person name="Starkenburg S.R."/>
            <person name="Cattolico R.A."/>
        </authorList>
    </citation>
    <scope>NUCLEOTIDE SEQUENCE</scope>
    <source>
        <strain evidence="2">CCMP291</strain>
    </source>
</reference>
<dbReference type="Proteomes" id="UP000037460">
    <property type="component" value="Unassembled WGS sequence"/>
</dbReference>
<dbReference type="EMBL" id="JWZX01003237">
    <property type="protein sequence ID" value="KOO22934.1"/>
    <property type="molecule type" value="Genomic_DNA"/>
</dbReference>
<keyword evidence="2" id="KW-1185">Reference proteome</keyword>
<comment type="caution">
    <text evidence="1">The sequence shown here is derived from an EMBL/GenBank/DDBJ whole genome shotgun (WGS) entry which is preliminary data.</text>
</comment>